<proteinExistence type="predicted"/>
<organism evidence="1 2">
    <name type="scientific">Kipferlia bialata</name>
    <dbReference type="NCBI Taxonomy" id="797122"/>
    <lineage>
        <taxon>Eukaryota</taxon>
        <taxon>Metamonada</taxon>
        <taxon>Carpediemonas-like organisms</taxon>
        <taxon>Kipferlia</taxon>
    </lineage>
</organism>
<accession>A0A391NIF7</accession>
<protein>
    <submittedName>
        <fullName evidence="1">Uncharacterized protein</fullName>
    </submittedName>
</protein>
<evidence type="ECO:0000313" key="1">
    <source>
        <dbReference type="EMBL" id="GCA62057.1"/>
    </source>
</evidence>
<dbReference type="EMBL" id="BDIP01000116">
    <property type="protein sequence ID" value="GCA62057.1"/>
    <property type="molecule type" value="Genomic_DNA"/>
</dbReference>
<reference evidence="1 2" key="1">
    <citation type="journal article" date="2018" name="PLoS ONE">
        <title>The draft genome of Kipferlia bialata reveals reductive genome evolution in fornicate parasites.</title>
        <authorList>
            <person name="Tanifuji G."/>
            <person name="Takabayashi S."/>
            <person name="Kume K."/>
            <person name="Takagi M."/>
            <person name="Nakayama T."/>
            <person name="Kamikawa R."/>
            <person name="Inagaki Y."/>
            <person name="Hashimoto T."/>
        </authorList>
    </citation>
    <scope>NUCLEOTIDE SEQUENCE [LARGE SCALE GENOMIC DNA]</scope>
    <source>
        <strain evidence="1">NY0173</strain>
    </source>
</reference>
<comment type="caution">
    <text evidence="1">The sequence shown here is derived from an EMBL/GenBank/DDBJ whole genome shotgun (WGS) entry which is preliminary data.</text>
</comment>
<name>A0A391NIF7_9EUKA</name>
<gene>
    <name evidence="1" type="ORF">KIPB_000920</name>
</gene>
<dbReference type="AlphaFoldDB" id="A0A391NIF7"/>
<keyword evidence="2" id="KW-1185">Reference proteome</keyword>
<sequence>MGQKVPPAHDLLYVARCRIVPHHVSLLALYTEGYEGNGGKVWDLSKPVFVVPSDRYNKEKHIHPMVEWEKLDMHIDR</sequence>
<dbReference type="Proteomes" id="UP000265618">
    <property type="component" value="Unassembled WGS sequence"/>
</dbReference>
<evidence type="ECO:0000313" key="2">
    <source>
        <dbReference type="Proteomes" id="UP000265618"/>
    </source>
</evidence>